<dbReference type="Proteomes" id="UP001500141">
    <property type="component" value="Unassembled WGS sequence"/>
</dbReference>
<reference evidence="2" key="1">
    <citation type="journal article" date="2019" name="Int. J. Syst. Evol. Microbiol.">
        <title>The Global Catalogue of Microorganisms (GCM) 10K type strain sequencing project: providing services to taxonomists for standard genome sequencing and annotation.</title>
        <authorList>
            <consortium name="The Broad Institute Genomics Platform"/>
            <consortium name="The Broad Institute Genome Sequencing Center for Infectious Disease"/>
            <person name="Wu L."/>
            <person name="Ma J."/>
        </authorList>
    </citation>
    <scope>NUCLEOTIDE SEQUENCE [LARGE SCALE GENOMIC DNA]</scope>
    <source>
        <strain evidence="2">JCM 18198</strain>
    </source>
</reference>
<evidence type="ECO:0000313" key="2">
    <source>
        <dbReference type="Proteomes" id="UP001500141"/>
    </source>
</evidence>
<evidence type="ECO:0000313" key="1">
    <source>
        <dbReference type="EMBL" id="GAA4773732.1"/>
    </source>
</evidence>
<keyword evidence="2" id="KW-1185">Reference proteome</keyword>
<dbReference type="RefSeq" id="WP_264542523.1">
    <property type="nucleotide sequence ID" value="NZ_BAABIP010000020.1"/>
</dbReference>
<sequence>MNTTKDSILSNVAKLSSYASTLSLASAKQVLDLRDELLALPAETNLQLGGRSGLNIDGTPLQYCISSSSEGLHNRFISDPSCIIGSPEERFEYSYQALQKLYVTTQTEEIKEICEGMLDFHLPVSKENMEDYPDGVFWLGASPDSKGMAVYIDGRRGGKEESWERFRAWLHHLMPDNTEVDDFVKTLSPYANIMSIGLEGSSLKNLRAKIYFRLTHKLSIDDLKIPVLLNESVSNFLNDVIGDKDVNLAGVVFNVGFHIASSKLFDAKIDVCACPSYVELNPSEWIVLLDKTASKNNVTKFPLKEEVLENDCSVSYYGLGIDIMGNKRLNLYLKNKITAN</sequence>
<protein>
    <submittedName>
        <fullName evidence="1">Uncharacterized protein</fullName>
    </submittedName>
</protein>
<comment type="caution">
    <text evidence="1">The sequence shown here is derived from an EMBL/GenBank/DDBJ whole genome shotgun (WGS) entry which is preliminary data.</text>
</comment>
<name>A0ABP9A4T5_9FLAO</name>
<gene>
    <name evidence="1" type="ORF">GCM10023230_25510</name>
</gene>
<organism evidence="1 2">
    <name type="scientific">Flavobacterium hankyongi</name>
    <dbReference type="NCBI Taxonomy" id="1176532"/>
    <lineage>
        <taxon>Bacteria</taxon>
        <taxon>Pseudomonadati</taxon>
        <taxon>Bacteroidota</taxon>
        <taxon>Flavobacteriia</taxon>
        <taxon>Flavobacteriales</taxon>
        <taxon>Flavobacteriaceae</taxon>
        <taxon>Flavobacterium</taxon>
    </lineage>
</organism>
<accession>A0ABP9A4T5</accession>
<dbReference type="EMBL" id="BAABIP010000020">
    <property type="protein sequence ID" value="GAA4773732.1"/>
    <property type="molecule type" value="Genomic_DNA"/>
</dbReference>
<proteinExistence type="predicted"/>